<keyword evidence="4" id="KW-1185">Reference proteome</keyword>
<keyword evidence="1" id="KW-0812">Transmembrane</keyword>
<keyword evidence="1" id="KW-1133">Transmembrane helix</keyword>
<evidence type="ECO:0000313" key="4">
    <source>
        <dbReference type="Proteomes" id="UP001290861"/>
    </source>
</evidence>
<feature type="signal peptide" evidence="2">
    <location>
        <begin position="1"/>
        <end position="19"/>
    </location>
</feature>
<proteinExistence type="predicted"/>
<reference evidence="3 4" key="1">
    <citation type="journal article" date="2024" name="Appl. Environ. Microbiol.">
        <title>Pontiella agarivorans sp. nov., a novel marine anaerobic bacterium capable of degrading macroalgal polysaccharides and fixing nitrogen.</title>
        <authorList>
            <person name="Liu N."/>
            <person name="Kivenson V."/>
            <person name="Peng X."/>
            <person name="Cui Z."/>
            <person name="Lankiewicz T.S."/>
            <person name="Gosselin K.M."/>
            <person name="English C.J."/>
            <person name="Blair E.M."/>
            <person name="O'Malley M.A."/>
            <person name="Valentine D.L."/>
        </authorList>
    </citation>
    <scope>NUCLEOTIDE SEQUENCE [LARGE SCALE GENOMIC DNA]</scope>
    <source>
        <strain evidence="3 4">NLcol2</strain>
    </source>
</reference>
<keyword evidence="2" id="KW-0732">Signal</keyword>
<dbReference type="EMBL" id="JARVCO010000004">
    <property type="protein sequence ID" value="MDZ8117792.1"/>
    <property type="molecule type" value="Genomic_DNA"/>
</dbReference>
<evidence type="ECO:0000256" key="1">
    <source>
        <dbReference type="SAM" id="Phobius"/>
    </source>
</evidence>
<dbReference type="RefSeq" id="WP_322607594.1">
    <property type="nucleotide sequence ID" value="NZ_JARVCO010000004.1"/>
</dbReference>
<organism evidence="3 4">
    <name type="scientific">Pontiella agarivorans</name>
    <dbReference type="NCBI Taxonomy" id="3038953"/>
    <lineage>
        <taxon>Bacteria</taxon>
        <taxon>Pseudomonadati</taxon>
        <taxon>Kiritimatiellota</taxon>
        <taxon>Kiritimatiellia</taxon>
        <taxon>Kiritimatiellales</taxon>
        <taxon>Pontiellaceae</taxon>
        <taxon>Pontiella</taxon>
    </lineage>
</organism>
<dbReference type="InterPro" id="IPR013424">
    <property type="entry name" value="Ice-binding_C"/>
</dbReference>
<evidence type="ECO:0000256" key="2">
    <source>
        <dbReference type="SAM" id="SignalP"/>
    </source>
</evidence>
<name>A0ABU5MUA1_9BACT</name>
<feature type="chain" id="PRO_5046984158" evidence="2">
    <location>
        <begin position="20"/>
        <end position="244"/>
    </location>
</feature>
<gene>
    <name evidence="3" type="ORF">P9H32_04070</name>
</gene>
<feature type="transmembrane region" description="Helical" evidence="1">
    <location>
        <begin position="219"/>
        <end position="238"/>
    </location>
</feature>
<evidence type="ECO:0000313" key="3">
    <source>
        <dbReference type="EMBL" id="MDZ8117792.1"/>
    </source>
</evidence>
<sequence>MKKTGILIAMAAVAGVASAALTSVNTAYTDLRTGVVGGTESAGDIVEPVPGTFGANDDTATTFTFDLRWTGLNLDDVGADNDYIDYTFRLTSSNGNVDLNGQGMRASGGAWQVGDTLTLEYVSSSVTADTAGLSANFTGFTSAGLGTSGNASTANGDSVAALINGIGVTNVMDGTGAYQYKNKNVDFAATDSVVWELTQRDNTTVNGWTRNMSYGFEIVPEPGTLGLIAVFGGGVLFIRRRFMM</sequence>
<comment type="caution">
    <text evidence="3">The sequence shown here is derived from an EMBL/GenBank/DDBJ whole genome shotgun (WGS) entry which is preliminary data.</text>
</comment>
<keyword evidence="1" id="KW-0472">Membrane</keyword>
<accession>A0ABU5MUA1</accession>
<dbReference type="Proteomes" id="UP001290861">
    <property type="component" value="Unassembled WGS sequence"/>
</dbReference>
<dbReference type="NCBIfam" id="TIGR02595">
    <property type="entry name" value="PEP_CTERM"/>
    <property type="match status" value="1"/>
</dbReference>
<protein>
    <submittedName>
        <fullName evidence="3">PEP-CTERM sorting domain-containing protein</fullName>
    </submittedName>
</protein>